<keyword evidence="3" id="KW-0812">Transmembrane</keyword>
<comment type="subcellular location">
    <subcellularLocation>
        <location evidence="8">Endomembrane system</location>
        <topology evidence="8">Single-pass type I membrane protein</topology>
    </subcellularLocation>
</comment>
<evidence type="ECO:0000256" key="1">
    <source>
        <dbReference type="ARBA" id="ARBA00007447"/>
    </source>
</evidence>
<keyword evidence="5 10" id="KW-0378">Hydrolase</keyword>
<dbReference type="InterPro" id="IPR021109">
    <property type="entry name" value="Peptidase_aspartic_dom_sf"/>
</dbReference>
<feature type="active site" evidence="9">
    <location>
        <position position="246"/>
    </location>
</feature>
<proteinExistence type="inferred from homology"/>
<evidence type="ECO:0000256" key="8">
    <source>
        <dbReference type="ARBA" id="ARBA00046288"/>
    </source>
</evidence>
<dbReference type="Proteomes" id="UP001489004">
    <property type="component" value="Unassembled WGS sequence"/>
</dbReference>
<evidence type="ECO:0000313" key="15">
    <source>
        <dbReference type="EMBL" id="KAK9808762.1"/>
    </source>
</evidence>
<feature type="region of interest" description="Disordered" evidence="12">
    <location>
        <begin position="567"/>
        <end position="598"/>
    </location>
</feature>
<feature type="region of interest" description="Disordered" evidence="12">
    <location>
        <begin position="639"/>
        <end position="692"/>
    </location>
</feature>
<dbReference type="InterPro" id="IPR034161">
    <property type="entry name" value="Pepsin-like_plant"/>
</dbReference>
<dbReference type="GO" id="GO:0012505">
    <property type="term" value="C:endomembrane system"/>
    <property type="evidence" value="ECO:0007669"/>
    <property type="project" value="UniProtKB-SubCell"/>
</dbReference>
<keyword evidence="10" id="KW-0064">Aspartyl protease</keyword>
<keyword evidence="11" id="KW-0175">Coiled coil</keyword>
<feature type="domain" description="Peptidase A1" evidence="14">
    <location>
        <begin position="59"/>
        <end position="373"/>
    </location>
</feature>
<dbReference type="PROSITE" id="PS00141">
    <property type="entry name" value="ASP_PROTEASE"/>
    <property type="match status" value="1"/>
</dbReference>
<dbReference type="GO" id="GO:0006508">
    <property type="term" value="P:proteolysis"/>
    <property type="evidence" value="ECO:0007669"/>
    <property type="project" value="UniProtKB-KW"/>
</dbReference>
<evidence type="ECO:0000256" key="10">
    <source>
        <dbReference type="RuleBase" id="RU000454"/>
    </source>
</evidence>
<feature type="compositionally biased region" description="Basic and acidic residues" evidence="12">
    <location>
        <begin position="582"/>
        <end position="598"/>
    </location>
</feature>
<dbReference type="InterPro" id="IPR001461">
    <property type="entry name" value="Aspartic_peptidase_A1"/>
</dbReference>
<dbReference type="PANTHER" id="PTHR13683:SF375">
    <property type="entry name" value="PEPTIDASE A1 DOMAIN-CONTAINING PROTEIN"/>
    <property type="match status" value="1"/>
</dbReference>
<dbReference type="Gene3D" id="2.40.70.10">
    <property type="entry name" value="Acid Proteases"/>
    <property type="match status" value="2"/>
</dbReference>
<evidence type="ECO:0000256" key="6">
    <source>
        <dbReference type="ARBA" id="ARBA00022989"/>
    </source>
</evidence>
<sequence>MRYSLVLLWTCTAVLVVLCFANETVVLPLKRRDGGLLARGLLRNATLPLHGAVKDYGYFYATLTLGTPAQAFAVIVDTGSTITYVPCASCGSNCGSHHKGVAFDPAASESSEKVTCGTPECQCGRPACGCSAEQECTYSRTYAEQSSSAGLLIRDHLQMYDGAVDIIFGCETKETGEIFNQEADGILGLGNSEVSLVNQLVSGGMIDDVFSLCFGNVEGDGALMLGGEMLDIPDERFDEGYGTVLDSGTTFTYLPSEVFQQFRDKVNAFALSKGLHVTKGPDPKFHDICYGGAPPVDQRERLDTVFPSMEFHFAEATTLKVGPLNYLFMHTGEAGAYCLGVFDNGGSGTLLGGITFRDVLVQYDRRNQRAGFGQAQCQHIGLTYHCHERDEVGERSSVSPQSGCISSSTSRPGTEAAEIMKGFRRRPWHRTNIAQARAEAAAQREVAQAETKRSEFMQRRLEDLIAQRSILDTKLQQGSTISNRVSELYVDYQRLQTEYETNRRSLHAERMARATLQASFDSTQKQLQAVEKDVQSLGTQLEAKQLAEEGQKDLRQKLSLARLSKQQLQTQSREQQTALRDAQAELRRQTSRIDDKDRQLHELQKELAALKKKAGVAATPIALPQDLRVDIPTSPIKAKHATENALTPATPGSAKAEAGASGSRIPAPSPIAGASVGFGVLSPSNSRIPKPL</sequence>
<comment type="caution">
    <text evidence="15">The sequence shown here is derived from an EMBL/GenBank/DDBJ whole genome shotgun (WGS) entry which is preliminary data.</text>
</comment>
<evidence type="ECO:0000256" key="12">
    <source>
        <dbReference type="SAM" id="MobiDB-lite"/>
    </source>
</evidence>
<keyword evidence="6" id="KW-1133">Transmembrane helix</keyword>
<dbReference type="AlphaFoldDB" id="A0AAW1PJN9"/>
<evidence type="ECO:0000259" key="14">
    <source>
        <dbReference type="PROSITE" id="PS51767"/>
    </source>
</evidence>
<evidence type="ECO:0000256" key="4">
    <source>
        <dbReference type="ARBA" id="ARBA00022729"/>
    </source>
</evidence>
<evidence type="ECO:0000256" key="2">
    <source>
        <dbReference type="ARBA" id="ARBA00022670"/>
    </source>
</evidence>
<accession>A0AAW1PJN9</accession>
<evidence type="ECO:0000256" key="13">
    <source>
        <dbReference type="SAM" id="SignalP"/>
    </source>
</evidence>
<keyword evidence="2 10" id="KW-0645">Protease</keyword>
<dbReference type="InterPro" id="IPR032861">
    <property type="entry name" value="TAXi_N"/>
</dbReference>
<dbReference type="PRINTS" id="PR00792">
    <property type="entry name" value="PEPSIN"/>
</dbReference>
<dbReference type="GO" id="GO:0004190">
    <property type="term" value="F:aspartic-type endopeptidase activity"/>
    <property type="evidence" value="ECO:0007669"/>
    <property type="project" value="UniProtKB-KW"/>
</dbReference>
<protein>
    <recommendedName>
        <fullName evidence="14">Peptidase A1 domain-containing protein</fullName>
    </recommendedName>
</protein>
<dbReference type="Pfam" id="PF00026">
    <property type="entry name" value="Asp"/>
    <property type="match status" value="1"/>
</dbReference>
<feature type="compositionally biased region" description="Low complexity" evidence="12">
    <location>
        <begin position="567"/>
        <end position="576"/>
    </location>
</feature>
<dbReference type="SUPFAM" id="SSF50630">
    <property type="entry name" value="Acid proteases"/>
    <property type="match status" value="1"/>
</dbReference>
<feature type="compositionally biased region" description="Polar residues" evidence="12">
    <location>
        <begin position="682"/>
        <end position="692"/>
    </location>
</feature>
<feature type="active site" evidence="9">
    <location>
        <position position="77"/>
    </location>
</feature>
<dbReference type="EMBL" id="JALJOR010000011">
    <property type="protein sequence ID" value="KAK9808762.1"/>
    <property type="molecule type" value="Genomic_DNA"/>
</dbReference>
<comment type="similarity">
    <text evidence="1 10">Belongs to the peptidase A1 family.</text>
</comment>
<feature type="signal peptide" evidence="13">
    <location>
        <begin position="1"/>
        <end position="21"/>
    </location>
</feature>
<dbReference type="InterPro" id="IPR033121">
    <property type="entry name" value="PEPTIDASE_A1"/>
</dbReference>
<organism evidence="15 16">
    <name type="scientific">[Myrmecia] bisecta</name>
    <dbReference type="NCBI Taxonomy" id="41462"/>
    <lineage>
        <taxon>Eukaryota</taxon>
        <taxon>Viridiplantae</taxon>
        <taxon>Chlorophyta</taxon>
        <taxon>core chlorophytes</taxon>
        <taxon>Trebouxiophyceae</taxon>
        <taxon>Trebouxiales</taxon>
        <taxon>Trebouxiaceae</taxon>
        <taxon>Myrmecia</taxon>
    </lineage>
</organism>
<evidence type="ECO:0000256" key="9">
    <source>
        <dbReference type="PIRSR" id="PIRSR601461-1"/>
    </source>
</evidence>
<dbReference type="InterPro" id="IPR001969">
    <property type="entry name" value="Aspartic_peptidase_AS"/>
</dbReference>
<name>A0AAW1PJN9_9CHLO</name>
<feature type="chain" id="PRO_5043418816" description="Peptidase A1 domain-containing protein" evidence="13">
    <location>
        <begin position="22"/>
        <end position="692"/>
    </location>
</feature>
<evidence type="ECO:0000313" key="16">
    <source>
        <dbReference type="Proteomes" id="UP001489004"/>
    </source>
</evidence>
<evidence type="ECO:0000256" key="5">
    <source>
        <dbReference type="ARBA" id="ARBA00022801"/>
    </source>
</evidence>
<gene>
    <name evidence="15" type="ORF">WJX72_003142</name>
</gene>
<dbReference type="PROSITE" id="PS51767">
    <property type="entry name" value="PEPTIDASE_A1"/>
    <property type="match status" value="1"/>
</dbReference>
<feature type="coiled-coil region" evidence="11">
    <location>
        <begin position="439"/>
        <end position="467"/>
    </location>
</feature>
<keyword evidence="4 13" id="KW-0732">Signal</keyword>
<keyword evidence="7" id="KW-0472">Membrane</keyword>
<reference evidence="15 16" key="1">
    <citation type="journal article" date="2024" name="Nat. Commun.">
        <title>Phylogenomics reveals the evolutionary origins of lichenization in chlorophyte algae.</title>
        <authorList>
            <person name="Puginier C."/>
            <person name="Libourel C."/>
            <person name="Otte J."/>
            <person name="Skaloud P."/>
            <person name="Haon M."/>
            <person name="Grisel S."/>
            <person name="Petersen M."/>
            <person name="Berrin J.G."/>
            <person name="Delaux P.M."/>
            <person name="Dal Grande F."/>
            <person name="Keller J."/>
        </authorList>
    </citation>
    <scope>NUCLEOTIDE SEQUENCE [LARGE SCALE GENOMIC DNA]</scope>
    <source>
        <strain evidence="15 16">SAG 2043</strain>
    </source>
</reference>
<evidence type="ECO:0000256" key="3">
    <source>
        <dbReference type="ARBA" id="ARBA00022692"/>
    </source>
</evidence>
<dbReference type="CDD" id="cd05476">
    <property type="entry name" value="pepsin_A_like_plant"/>
    <property type="match status" value="1"/>
</dbReference>
<evidence type="ECO:0000256" key="7">
    <source>
        <dbReference type="ARBA" id="ARBA00023136"/>
    </source>
</evidence>
<evidence type="ECO:0000256" key="11">
    <source>
        <dbReference type="SAM" id="Coils"/>
    </source>
</evidence>
<dbReference type="PANTHER" id="PTHR13683">
    <property type="entry name" value="ASPARTYL PROTEASES"/>
    <property type="match status" value="1"/>
</dbReference>
<dbReference type="Pfam" id="PF14543">
    <property type="entry name" value="TAXi_N"/>
    <property type="match status" value="1"/>
</dbReference>
<keyword evidence="16" id="KW-1185">Reference proteome</keyword>
<feature type="compositionally biased region" description="Low complexity" evidence="12">
    <location>
        <begin position="652"/>
        <end position="663"/>
    </location>
</feature>